<feature type="binding site" evidence="11">
    <location>
        <position position="289"/>
    </location>
    <ligand>
        <name>S-adenosyl-L-methionine</name>
        <dbReference type="ChEBI" id="CHEBI:59789"/>
    </ligand>
</feature>
<dbReference type="AlphaFoldDB" id="A0A0R2QLS8"/>
<evidence type="ECO:0000256" key="9">
    <source>
        <dbReference type="ARBA" id="ARBA00023004"/>
    </source>
</evidence>
<dbReference type="InterPro" id="IPR013785">
    <property type="entry name" value="Aldolase_TIM"/>
</dbReference>
<dbReference type="GO" id="GO:0019843">
    <property type="term" value="F:rRNA binding"/>
    <property type="evidence" value="ECO:0007669"/>
    <property type="project" value="UniProtKB-UniRule"/>
</dbReference>
<evidence type="ECO:0000256" key="5">
    <source>
        <dbReference type="ARBA" id="ARBA00022603"/>
    </source>
</evidence>
<dbReference type="GO" id="GO:0051539">
    <property type="term" value="F:4 iron, 4 sulfur cluster binding"/>
    <property type="evidence" value="ECO:0007669"/>
    <property type="project" value="UniProtKB-UniRule"/>
</dbReference>
<comment type="subcellular location">
    <subcellularLocation>
        <location evidence="1 11">Cytoplasm</location>
    </subcellularLocation>
</comment>
<dbReference type="HAMAP" id="MF_01849">
    <property type="entry name" value="RNA_methyltr_RlmN"/>
    <property type="match status" value="1"/>
</dbReference>
<evidence type="ECO:0000256" key="1">
    <source>
        <dbReference type="ARBA" id="ARBA00004496"/>
    </source>
</evidence>
<dbReference type="PANTHER" id="PTHR30544:SF5">
    <property type="entry name" value="RADICAL SAM CORE DOMAIN-CONTAINING PROTEIN"/>
    <property type="match status" value="1"/>
</dbReference>
<keyword evidence="10 11" id="KW-0411">Iron-sulfur</keyword>
<feature type="domain" description="Radical SAM core" evidence="12">
    <location>
        <begin position="94"/>
        <end position="327"/>
    </location>
</feature>
<dbReference type="GO" id="GO:0005737">
    <property type="term" value="C:cytoplasm"/>
    <property type="evidence" value="ECO:0007669"/>
    <property type="project" value="UniProtKB-SubCell"/>
</dbReference>
<keyword evidence="7 11" id="KW-0949">S-adenosyl-L-methionine</keyword>
<feature type="binding site" evidence="11">
    <location>
        <begin position="158"/>
        <end position="159"/>
    </location>
    <ligand>
        <name>S-adenosyl-L-methionine</name>
        <dbReference type="ChEBI" id="CHEBI:59789"/>
    </ligand>
</feature>
<feature type="binding site" evidence="11">
    <location>
        <position position="112"/>
    </location>
    <ligand>
        <name>[4Fe-4S] cluster</name>
        <dbReference type="ChEBI" id="CHEBI:49883"/>
        <note>4Fe-4S-S-AdoMet</note>
    </ligand>
</feature>
<feature type="active site" description="S-methylcysteine intermediate" evidence="11">
    <location>
        <position position="332"/>
    </location>
</feature>
<keyword evidence="4 11" id="KW-0698">rRNA processing</keyword>
<dbReference type="PIRSF" id="PIRSF006004">
    <property type="entry name" value="CHP00048"/>
    <property type="match status" value="1"/>
</dbReference>
<evidence type="ECO:0000256" key="6">
    <source>
        <dbReference type="ARBA" id="ARBA00022679"/>
    </source>
</evidence>
<feature type="binding site" evidence="11">
    <location>
        <position position="188"/>
    </location>
    <ligand>
        <name>S-adenosyl-L-methionine</name>
        <dbReference type="ChEBI" id="CHEBI:59789"/>
    </ligand>
</feature>
<dbReference type="Proteomes" id="UP000051017">
    <property type="component" value="Unassembled WGS sequence"/>
</dbReference>
<dbReference type="GO" id="GO:0070475">
    <property type="term" value="P:rRNA base methylation"/>
    <property type="evidence" value="ECO:0007669"/>
    <property type="project" value="UniProtKB-UniRule"/>
</dbReference>
<feature type="binding site" evidence="11">
    <location>
        <begin position="211"/>
        <end position="213"/>
    </location>
    <ligand>
        <name>S-adenosyl-L-methionine</name>
        <dbReference type="ChEBI" id="CHEBI:59789"/>
    </ligand>
</feature>
<protein>
    <recommendedName>
        <fullName evidence="11">Probable dual-specificity RNA methyltransferase RlmN</fullName>
        <ecNumber evidence="11">2.1.1.192</ecNumber>
    </recommendedName>
    <alternativeName>
        <fullName evidence="11">23S rRNA (adenine(2503)-C(2))-methyltransferase</fullName>
    </alternativeName>
    <alternativeName>
        <fullName evidence="11">23S rRNA m2A2503 methyltransferase</fullName>
    </alternativeName>
    <alternativeName>
        <fullName evidence="11">Ribosomal RNA large subunit methyltransferase N</fullName>
    </alternativeName>
    <alternativeName>
        <fullName evidence="11">tRNA (adenine(37)-C(2))-methyltransferase</fullName>
    </alternativeName>
    <alternativeName>
        <fullName evidence="11">tRNA m2A37 methyltransferase</fullName>
    </alternativeName>
</protein>
<dbReference type="SUPFAM" id="SSF102114">
    <property type="entry name" value="Radical SAM enzymes"/>
    <property type="match status" value="1"/>
</dbReference>
<keyword evidence="6 11" id="KW-0808">Transferase</keyword>
<evidence type="ECO:0000256" key="10">
    <source>
        <dbReference type="ARBA" id="ARBA00023014"/>
    </source>
</evidence>
<comment type="catalytic activity">
    <reaction evidence="11">
        <text>adenosine(37) in tRNA + 2 reduced [2Fe-2S]-[ferredoxin] + 2 S-adenosyl-L-methionine = 2-methyladenosine(37) in tRNA + 5'-deoxyadenosine + L-methionine + 2 oxidized [2Fe-2S]-[ferredoxin] + S-adenosyl-L-homocysteine</text>
        <dbReference type="Rhea" id="RHEA:43332"/>
        <dbReference type="Rhea" id="RHEA-COMP:10000"/>
        <dbReference type="Rhea" id="RHEA-COMP:10001"/>
        <dbReference type="Rhea" id="RHEA-COMP:10162"/>
        <dbReference type="Rhea" id="RHEA-COMP:10485"/>
        <dbReference type="ChEBI" id="CHEBI:17319"/>
        <dbReference type="ChEBI" id="CHEBI:33737"/>
        <dbReference type="ChEBI" id="CHEBI:33738"/>
        <dbReference type="ChEBI" id="CHEBI:57844"/>
        <dbReference type="ChEBI" id="CHEBI:57856"/>
        <dbReference type="ChEBI" id="CHEBI:59789"/>
        <dbReference type="ChEBI" id="CHEBI:74411"/>
        <dbReference type="ChEBI" id="CHEBI:74497"/>
        <dbReference type="EC" id="2.1.1.192"/>
    </reaction>
</comment>
<keyword evidence="8 11" id="KW-0479">Metal-binding</keyword>
<evidence type="ECO:0000256" key="7">
    <source>
        <dbReference type="ARBA" id="ARBA00022691"/>
    </source>
</evidence>
<comment type="caution">
    <text evidence="13">The sequence shown here is derived from an EMBL/GenBank/DDBJ whole genome shotgun (WGS) entry which is preliminary data.</text>
</comment>
<feature type="binding site" evidence="11">
    <location>
        <position position="115"/>
    </location>
    <ligand>
        <name>[4Fe-4S] cluster</name>
        <dbReference type="ChEBI" id="CHEBI:49883"/>
        <note>4Fe-4S-S-AdoMet</note>
    </ligand>
</feature>
<organism evidence="13 14">
    <name type="scientific">Acidimicrobiia bacterium BACL6 MAG-120924-bin43</name>
    <dbReference type="NCBI Taxonomy" id="1655583"/>
    <lineage>
        <taxon>Bacteria</taxon>
        <taxon>Bacillati</taxon>
        <taxon>Actinomycetota</taxon>
        <taxon>Acidimicrobiia</taxon>
        <taxon>acIV cluster</taxon>
    </lineage>
</organism>
<dbReference type="SFLD" id="SFLDS00029">
    <property type="entry name" value="Radical_SAM"/>
    <property type="match status" value="1"/>
</dbReference>
<dbReference type="SFLD" id="SFLDG01062">
    <property type="entry name" value="methyltransferase_(Class_A)"/>
    <property type="match status" value="1"/>
</dbReference>
<name>A0A0R2QLS8_9ACTN</name>
<keyword evidence="11" id="KW-0819">tRNA processing</keyword>
<dbReference type="FunFam" id="3.20.20.70:FF:000014">
    <property type="entry name" value="Probable dual-specificity RNA methyltransferase RlmN"/>
    <property type="match status" value="1"/>
</dbReference>
<dbReference type="PANTHER" id="PTHR30544">
    <property type="entry name" value="23S RRNA METHYLTRANSFERASE"/>
    <property type="match status" value="1"/>
</dbReference>
<feature type="binding site" evidence="11">
    <location>
        <position position="108"/>
    </location>
    <ligand>
        <name>[4Fe-4S] cluster</name>
        <dbReference type="ChEBI" id="CHEBI:49883"/>
        <note>4Fe-4S-S-AdoMet</note>
    </ligand>
</feature>
<keyword evidence="9 11" id="KW-0408">Iron</keyword>
<keyword evidence="11" id="KW-1015">Disulfide bond</keyword>
<accession>A0A0R2QLS8</accession>
<feature type="active site" description="Proton acceptor" evidence="11">
    <location>
        <position position="88"/>
    </location>
</feature>
<dbReference type="InterPro" id="IPR058240">
    <property type="entry name" value="rSAM_sf"/>
</dbReference>
<comment type="cofactor">
    <cofactor evidence="11">
        <name>[4Fe-4S] cluster</name>
        <dbReference type="ChEBI" id="CHEBI:49883"/>
    </cofactor>
    <text evidence="11">Binds 1 [4Fe-4S] cluster. The cluster is coordinated with 3 cysteines and an exchangeable S-adenosyl-L-methionine.</text>
</comment>
<dbReference type="SFLD" id="SFLDF00275">
    <property type="entry name" value="adenosine_C2_methyltransferase"/>
    <property type="match status" value="1"/>
</dbReference>
<comment type="miscellaneous">
    <text evidence="11">Reaction proceeds by a ping-pong mechanism involving intermediate methylation of a conserved cysteine residue.</text>
</comment>
<dbReference type="PROSITE" id="PS51918">
    <property type="entry name" value="RADICAL_SAM"/>
    <property type="match status" value="1"/>
</dbReference>
<dbReference type="InterPro" id="IPR007197">
    <property type="entry name" value="rSAM"/>
</dbReference>
<evidence type="ECO:0000313" key="13">
    <source>
        <dbReference type="EMBL" id="KRO48842.1"/>
    </source>
</evidence>
<keyword evidence="5 11" id="KW-0489">Methyltransferase</keyword>
<dbReference type="InterPro" id="IPR040072">
    <property type="entry name" value="Methyltransferase_A"/>
</dbReference>
<comment type="similarity">
    <text evidence="11">Belongs to the radical SAM superfamily. RlmN family.</text>
</comment>
<evidence type="ECO:0000256" key="2">
    <source>
        <dbReference type="ARBA" id="ARBA00022485"/>
    </source>
</evidence>
<dbReference type="CDD" id="cd01335">
    <property type="entry name" value="Radical_SAM"/>
    <property type="match status" value="1"/>
</dbReference>
<comment type="caution">
    <text evidence="11">Lacks conserved residue(s) required for the propagation of feature annotation.</text>
</comment>
<dbReference type="EC" id="2.1.1.192" evidence="11"/>
<sequence>MVSLYDASREDITTLLEDQPAFRIKQVWEGLYQQFIEPAQMLTLPVALRNKLNEHFPPALNLTTISVSDKGDTTKFLWSLADGGHPIETVLMHYKERATVCVSTQAGCAMACGFCATGQAGFTRHLTSGEIVEQVVRAARESAKKEQRVANVVFMGMGEPLANEEAVWGAVERMHHDIGISARHLTISTVGIIPGIRALAQRPLPVNLAVSLHAARDPLRDRLVPINKRYPLADLVQECADYLRVKNRRVSFEWAMIEGVNDQPQDAKELARLCKRLRPSAHVNLIPLNPTPGWPTKGTSAQGVRDFAEQLEDLGINVTIRRNRGTDIDAACGQLAAGQPIKLSSKREIPVT</sequence>
<evidence type="ECO:0000256" key="11">
    <source>
        <dbReference type="HAMAP-Rule" id="MF_01849"/>
    </source>
</evidence>
<comment type="catalytic activity">
    <reaction evidence="11">
        <text>adenosine(2503) in 23S rRNA + 2 reduced [2Fe-2S]-[ferredoxin] + 2 S-adenosyl-L-methionine = 2-methyladenosine(2503) in 23S rRNA + 5'-deoxyadenosine + L-methionine + 2 oxidized [2Fe-2S]-[ferredoxin] + S-adenosyl-L-homocysteine</text>
        <dbReference type="Rhea" id="RHEA:42916"/>
        <dbReference type="Rhea" id="RHEA-COMP:10000"/>
        <dbReference type="Rhea" id="RHEA-COMP:10001"/>
        <dbReference type="Rhea" id="RHEA-COMP:10152"/>
        <dbReference type="Rhea" id="RHEA-COMP:10282"/>
        <dbReference type="ChEBI" id="CHEBI:17319"/>
        <dbReference type="ChEBI" id="CHEBI:33737"/>
        <dbReference type="ChEBI" id="CHEBI:33738"/>
        <dbReference type="ChEBI" id="CHEBI:57844"/>
        <dbReference type="ChEBI" id="CHEBI:57856"/>
        <dbReference type="ChEBI" id="CHEBI:59789"/>
        <dbReference type="ChEBI" id="CHEBI:74411"/>
        <dbReference type="ChEBI" id="CHEBI:74497"/>
        <dbReference type="EC" id="2.1.1.192"/>
    </reaction>
</comment>
<dbReference type="GO" id="GO:0030488">
    <property type="term" value="P:tRNA methylation"/>
    <property type="evidence" value="ECO:0007669"/>
    <property type="project" value="UniProtKB-UniRule"/>
</dbReference>
<dbReference type="NCBIfam" id="TIGR00048">
    <property type="entry name" value="rRNA_mod_RlmN"/>
    <property type="match status" value="1"/>
</dbReference>
<dbReference type="GO" id="GO:0002935">
    <property type="term" value="F:tRNA (adenine(37)-C2)-methyltransferase activity"/>
    <property type="evidence" value="ECO:0007669"/>
    <property type="project" value="UniProtKB-UniRule"/>
</dbReference>
<evidence type="ECO:0000256" key="3">
    <source>
        <dbReference type="ARBA" id="ARBA00022490"/>
    </source>
</evidence>
<dbReference type="InterPro" id="IPR004383">
    <property type="entry name" value="rRNA_lsu_MTrfase_RlmN/Cfr"/>
</dbReference>
<dbReference type="GO" id="GO:0046872">
    <property type="term" value="F:metal ion binding"/>
    <property type="evidence" value="ECO:0007669"/>
    <property type="project" value="UniProtKB-KW"/>
</dbReference>
<dbReference type="EMBL" id="LIBJ01000058">
    <property type="protein sequence ID" value="KRO48842.1"/>
    <property type="molecule type" value="Genomic_DNA"/>
</dbReference>
<dbReference type="GO" id="GO:0000049">
    <property type="term" value="F:tRNA binding"/>
    <property type="evidence" value="ECO:0007669"/>
    <property type="project" value="UniProtKB-UniRule"/>
</dbReference>
<evidence type="ECO:0000256" key="8">
    <source>
        <dbReference type="ARBA" id="ARBA00022723"/>
    </source>
</evidence>
<reference evidence="13 14" key="1">
    <citation type="submission" date="2015-10" db="EMBL/GenBank/DDBJ databases">
        <title>Metagenome-Assembled Genomes uncover a global brackish microbiome.</title>
        <authorList>
            <person name="Hugerth L.W."/>
            <person name="Larsson J."/>
            <person name="Alneberg J."/>
            <person name="Lindh M.V."/>
            <person name="Legrand C."/>
            <person name="Pinhassi J."/>
            <person name="Andersson A.F."/>
        </authorList>
    </citation>
    <scope>NUCLEOTIDE SEQUENCE [LARGE SCALE GENOMIC DNA]</scope>
    <source>
        <strain evidence="13">BACL6 MAG-120924-bin43</strain>
    </source>
</reference>
<gene>
    <name evidence="11" type="primary">rlmN</name>
    <name evidence="13" type="ORF">ABR75_06235</name>
</gene>
<dbReference type="GO" id="GO:0070040">
    <property type="term" value="F:rRNA (adenine(2503)-C2-)-methyltransferase activity"/>
    <property type="evidence" value="ECO:0007669"/>
    <property type="project" value="UniProtKB-UniRule"/>
</dbReference>
<dbReference type="Pfam" id="PF04055">
    <property type="entry name" value="Radical_SAM"/>
    <property type="match status" value="1"/>
</dbReference>
<keyword evidence="3 11" id="KW-0963">Cytoplasm</keyword>
<comment type="function">
    <text evidence="11">Specifically methylates position 2 of adenine 2503 in 23S rRNA and position 2 of adenine 37 in tRNAs.</text>
</comment>
<evidence type="ECO:0000313" key="14">
    <source>
        <dbReference type="Proteomes" id="UP000051017"/>
    </source>
</evidence>
<dbReference type="Gene3D" id="1.10.150.530">
    <property type="match status" value="1"/>
</dbReference>
<proteinExistence type="inferred from homology"/>
<dbReference type="Gene3D" id="3.20.20.70">
    <property type="entry name" value="Aldolase class I"/>
    <property type="match status" value="1"/>
</dbReference>
<evidence type="ECO:0000259" key="12">
    <source>
        <dbReference type="PROSITE" id="PS51918"/>
    </source>
</evidence>
<dbReference type="InterPro" id="IPR027492">
    <property type="entry name" value="RNA_MTrfase_RlmN"/>
</dbReference>
<keyword evidence="2 11" id="KW-0004">4Fe-4S</keyword>
<evidence type="ECO:0000256" key="4">
    <source>
        <dbReference type="ARBA" id="ARBA00022552"/>
    </source>
</evidence>